<keyword evidence="3" id="KW-0274">FAD</keyword>
<accession>A0A4Y8MSP6</accession>
<dbReference type="AlphaFoldDB" id="A0A4Y8MSP6"/>
<organism evidence="7 8">
    <name type="scientific">Paraburkholderia dipogonis</name>
    <dbReference type="NCBI Taxonomy" id="1211383"/>
    <lineage>
        <taxon>Bacteria</taxon>
        <taxon>Pseudomonadati</taxon>
        <taxon>Pseudomonadota</taxon>
        <taxon>Betaproteobacteria</taxon>
        <taxon>Burkholderiales</taxon>
        <taxon>Burkholderiaceae</taxon>
        <taxon>Paraburkholderia</taxon>
    </lineage>
</organism>
<gene>
    <name evidence="7" type="ORF">E2553_27380</name>
</gene>
<feature type="domain" description="FAD/NAD(P)-binding" evidence="5">
    <location>
        <begin position="13"/>
        <end position="357"/>
    </location>
</feature>
<evidence type="ECO:0000259" key="6">
    <source>
        <dbReference type="Pfam" id="PF14759"/>
    </source>
</evidence>
<dbReference type="Pfam" id="PF14759">
    <property type="entry name" value="Reductase_C"/>
    <property type="match status" value="1"/>
</dbReference>
<dbReference type="PRINTS" id="PR00411">
    <property type="entry name" value="PNDRDTASEI"/>
</dbReference>
<dbReference type="GeneID" id="97306675"/>
<comment type="cofactor">
    <cofactor evidence="1">
        <name>FAD</name>
        <dbReference type="ChEBI" id="CHEBI:57692"/>
    </cofactor>
</comment>
<dbReference type="InterPro" id="IPR050446">
    <property type="entry name" value="FAD-oxidoreductase/Apoptosis"/>
</dbReference>
<sequence>MTHDTSAAGAPGHIVIVGAGHAGGRVAQQLQALGFPGRITLIGDERHAPYERPALSKEWLTSKSEPWTDGPAAASTDAAALFGTPASSLTLAPAAFWERSALRDARVERVYDRALALDTTQRRLTLASGAEVGFDRLVVASGGQPRDGGIVGAGLPGVHRLRTIDDSLSLRRALRASRGLVIIGAGVIGMEVASSALDLGVPVTVLEAGDRVLARCLPPVMSDWLLREHRARGVRVEPGVAVDAIVANADAADNPNHAIAQLRYVVRCRRTGPITETFDVAADTVLIAIGVDCSPAFLAGTGLAGRHGVDVDECCRSPRAPWLYAAGDVAHVLGHAGEGSAPGGLRQETWRNAENQALAVAEALVGRPRPYRQTPWMWTDQLGYNIQVVGQTDARDEVVLRGEPGAGPALAFSLRDGKVVAGVLVNAGRERRFLEKLIGNGTPVDPMRLADAQVTLRELTS</sequence>
<evidence type="ECO:0000256" key="4">
    <source>
        <dbReference type="ARBA" id="ARBA00023002"/>
    </source>
</evidence>
<dbReference type="PANTHER" id="PTHR43557:SF2">
    <property type="entry name" value="RIESKE DOMAIN-CONTAINING PROTEIN-RELATED"/>
    <property type="match status" value="1"/>
</dbReference>
<dbReference type="SUPFAM" id="SSF51905">
    <property type="entry name" value="FAD/NAD(P)-binding domain"/>
    <property type="match status" value="2"/>
</dbReference>
<feature type="domain" description="Reductase C-terminal" evidence="6">
    <location>
        <begin position="376"/>
        <end position="459"/>
    </location>
</feature>
<name>A0A4Y8MSP6_9BURK</name>
<protein>
    <submittedName>
        <fullName evidence="7">Benzene 1,2-dioxygenase</fullName>
    </submittedName>
</protein>
<dbReference type="GO" id="GO:0051213">
    <property type="term" value="F:dioxygenase activity"/>
    <property type="evidence" value="ECO:0007669"/>
    <property type="project" value="UniProtKB-KW"/>
</dbReference>
<dbReference type="InterPro" id="IPR036188">
    <property type="entry name" value="FAD/NAD-bd_sf"/>
</dbReference>
<dbReference type="Pfam" id="PF07992">
    <property type="entry name" value="Pyr_redox_2"/>
    <property type="match status" value="1"/>
</dbReference>
<dbReference type="Gene3D" id="3.50.50.60">
    <property type="entry name" value="FAD/NAD(P)-binding domain"/>
    <property type="match status" value="2"/>
</dbReference>
<comment type="caution">
    <text evidence="7">The sequence shown here is derived from an EMBL/GenBank/DDBJ whole genome shotgun (WGS) entry which is preliminary data.</text>
</comment>
<dbReference type="InterPro" id="IPR023753">
    <property type="entry name" value="FAD/NAD-binding_dom"/>
</dbReference>
<evidence type="ECO:0000313" key="8">
    <source>
        <dbReference type="Proteomes" id="UP000297385"/>
    </source>
</evidence>
<dbReference type="SUPFAM" id="SSF55424">
    <property type="entry name" value="FAD/NAD-linked reductases, dimerisation (C-terminal) domain"/>
    <property type="match status" value="1"/>
</dbReference>
<reference evidence="7 8" key="1">
    <citation type="submission" date="2019-03" db="EMBL/GenBank/DDBJ databases">
        <title>Complete Genome Sequence of Paraburkholderia dipogonis ICMP 19430T, a Nitrogen-fixing Symbiont of the South African Invasive Legume Dipogon lignosus in New Zealand.</title>
        <authorList>
            <person name="De Meyer S.E."/>
        </authorList>
    </citation>
    <scope>NUCLEOTIDE SEQUENCE [LARGE SCALE GENOMIC DNA]</scope>
    <source>
        <strain evidence="7 8">ICMP 19430</strain>
    </source>
</reference>
<dbReference type="PRINTS" id="PR00368">
    <property type="entry name" value="FADPNR"/>
</dbReference>
<keyword evidence="2" id="KW-0285">Flavoprotein</keyword>
<dbReference type="GO" id="GO:0005737">
    <property type="term" value="C:cytoplasm"/>
    <property type="evidence" value="ECO:0007669"/>
    <property type="project" value="TreeGrafter"/>
</dbReference>
<dbReference type="GO" id="GO:0016651">
    <property type="term" value="F:oxidoreductase activity, acting on NAD(P)H"/>
    <property type="evidence" value="ECO:0007669"/>
    <property type="project" value="TreeGrafter"/>
</dbReference>
<dbReference type="Proteomes" id="UP000297385">
    <property type="component" value="Unassembled WGS sequence"/>
</dbReference>
<dbReference type="EMBL" id="SNVI01000002">
    <property type="protein sequence ID" value="TFE40474.1"/>
    <property type="molecule type" value="Genomic_DNA"/>
</dbReference>
<dbReference type="InterPro" id="IPR028202">
    <property type="entry name" value="Reductase_C"/>
</dbReference>
<keyword evidence="7" id="KW-0223">Dioxygenase</keyword>
<keyword evidence="4" id="KW-0560">Oxidoreductase</keyword>
<proteinExistence type="predicted"/>
<evidence type="ECO:0000313" key="7">
    <source>
        <dbReference type="EMBL" id="TFE40474.1"/>
    </source>
</evidence>
<evidence type="ECO:0000256" key="3">
    <source>
        <dbReference type="ARBA" id="ARBA00022827"/>
    </source>
</evidence>
<dbReference type="Gene3D" id="3.30.390.30">
    <property type="match status" value="1"/>
</dbReference>
<dbReference type="PANTHER" id="PTHR43557">
    <property type="entry name" value="APOPTOSIS-INDUCING FACTOR 1"/>
    <property type="match status" value="1"/>
</dbReference>
<evidence type="ECO:0000259" key="5">
    <source>
        <dbReference type="Pfam" id="PF07992"/>
    </source>
</evidence>
<evidence type="ECO:0000256" key="2">
    <source>
        <dbReference type="ARBA" id="ARBA00022630"/>
    </source>
</evidence>
<dbReference type="RefSeq" id="WP_134462627.1">
    <property type="nucleotide sequence ID" value="NZ_JBHMFL010000006.1"/>
</dbReference>
<dbReference type="InterPro" id="IPR016156">
    <property type="entry name" value="FAD/NAD-linked_Rdtase_dimer_sf"/>
</dbReference>
<evidence type="ECO:0000256" key="1">
    <source>
        <dbReference type="ARBA" id="ARBA00001974"/>
    </source>
</evidence>